<dbReference type="InterPro" id="IPR043128">
    <property type="entry name" value="Rev_trsase/Diguanyl_cyclase"/>
</dbReference>
<evidence type="ECO:0000256" key="2">
    <source>
        <dbReference type="ARBA" id="ARBA00023268"/>
    </source>
</evidence>
<dbReference type="InterPro" id="IPR050951">
    <property type="entry name" value="Retrovirus_Pol_polyprotein"/>
</dbReference>
<dbReference type="InterPro" id="IPR041577">
    <property type="entry name" value="RT_RNaseH_2"/>
</dbReference>
<dbReference type="Gene3D" id="3.30.70.270">
    <property type="match status" value="2"/>
</dbReference>
<dbReference type="OrthoDB" id="5599163at2759"/>
<feature type="region of interest" description="Disordered" evidence="3">
    <location>
        <begin position="323"/>
        <end position="351"/>
    </location>
</feature>
<dbReference type="InterPro" id="IPR012337">
    <property type="entry name" value="RNaseH-like_sf"/>
</dbReference>
<reference evidence="5 6" key="1">
    <citation type="submission" date="2019-01" db="EMBL/GenBank/DDBJ databases">
        <title>Draft genome sequence of Psathyrella aberdarensis IHI B618.</title>
        <authorList>
            <person name="Buettner E."/>
            <person name="Kellner H."/>
        </authorList>
    </citation>
    <scope>NUCLEOTIDE SEQUENCE [LARGE SCALE GENOMIC DNA]</scope>
    <source>
        <strain evidence="5 6">IHI B618</strain>
    </source>
</reference>
<dbReference type="Proteomes" id="UP000290288">
    <property type="component" value="Unassembled WGS sequence"/>
</dbReference>
<dbReference type="GO" id="GO:0003824">
    <property type="term" value="F:catalytic activity"/>
    <property type="evidence" value="ECO:0007669"/>
    <property type="project" value="UniProtKB-KW"/>
</dbReference>
<keyword evidence="1" id="KW-0694">RNA-binding</keyword>
<dbReference type="Gene3D" id="3.30.420.10">
    <property type="entry name" value="Ribonuclease H-like superfamily/Ribonuclease H"/>
    <property type="match status" value="1"/>
</dbReference>
<dbReference type="AlphaFoldDB" id="A0A4Q2D8T1"/>
<organism evidence="5 6">
    <name type="scientific">Candolleomyces aberdarensis</name>
    <dbReference type="NCBI Taxonomy" id="2316362"/>
    <lineage>
        <taxon>Eukaryota</taxon>
        <taxon>Fungi</taxon>
        <taxon>Dikarya</taxon>
        <taxon>Basidiomycota</taxon>
        <taxon>Agaricomycotina</taxon>
        <taxon>Agaricomycetes</taxon>
        <taxon>Agaricomycetidae</taxon>
        <taxon>Agaricales</taxon>
        <taxon>Agaricineae</taxon>
        <taxon>Psathyrellaceae</taxon>
        <taxon>Candolleomyces</taxon>
    </lineage>
</organism>
<keyword evidence="2" id="KW-0511">Multifunctional enzyme</keyword>
<dbReference type="Gene3D" id="1.10.340.70">
    <property type="match status" value="1"/>
</dbReference>
<dbReference type="PROSITE" id="PS50994">
    <property type="entry name" value="INTEGRASE"/>
    <property type="match status" value="1"/>
</dbReference>
<dbReference type="PANTHER" id="PTHR37984">
    <property type="entry name" value="PROTEIN CBG26694"/>
    <property type="match status" value="1"/>
</dbReference>
<evidence type="ECO:0000313" key="6">
    <source>
        <dbReference type="Proteomes" id="UP000290288"/>
    </source>
</evidence>
<dbReference type="STRING" id="2316362.A0A4Q2D8T1"/>
<dbReference type="SUPFAM" id="SSF53098">
    <property type="entry name" value="Ribonuclease H-like"/>
    <property type="match status" value="1"/>
</dbReference>
<proteinExistence type="predicted"/>
<evidence type="ECO:0000313" key="5">
    <source>
        <dbReference type="EMBL" id="RXW14864.1"/>
    </source>
</evidence>
<dbReference type="FunFam" id="3.30.70.270:FF:000063">
    <property type="entry name" value="Zinc knuckle domaincontaining protein"/>
    <property type="match status" value="1"/>
</dbReference>
<keyword evidence="6" id="KW-1185">Reference proteome</keyword>
<evidence type="ECO:0000259" key="4">
    <source>
        <dbReference type="PROSITE" id="PS50994"/>
    </source>
</evidence>
<dbReference type="EMBL" id="SDEE01000633">
    <property type="protein sequence ID" value="RXW14864.1"/>
    <property type="molecule type" value="Genomic_DNA"/>
</dbReference>
<accession>A0A4Q2D8T1</accession>
<dbReference type="Pfam" id="PF17919">
    <property type="entry name" value="RT_RNaseH_2"/>
    <property type="match status" value="1"/>
</dbReference>
<feature type="compositionally biased region" description="Basic and acidic residues" evidence="3">
    <location>
        <begin position="331"/>
        <end position="341"/>
    </location>
</feature>
<sequence length="937" mass="107088">MRLVTLPMGWTNSVPIFHEDITTVLQPEIPHVTEPFVDDVPVKGPPTRYELPGGGYETIPENPGIRRFVWEHIQDVNRVIQRMKYCGGTFSGKKTCLCMPEFTVVGHRVSYEGRKPTPDRVGVISRWGPCRDVSDVRAFLGTVGTFRVFIPNYASRAEPIQKLTRKSVKWEWGEEQDRVMADLKKAVAEAPVLKPLDVTSGQPVRLSVDTSYLAVGWYISQRDSVDPNKWNYIKFGSTLLNSTEANYSQAKRELYGIMRALKENEYTLVMARPLVVETDAKYVQGMLQNPGAAPNATINRWIENVRKFYFELSHVMGKTFPADGLSRRRKQPGDPERREFEEFLDTDPPDPITYSKKYSEDDDPLPFEAFRDQIDTRGGYLQTVSKEIINQLLFQGVEEEEELFNRDLELQQLLNRLEETKRLSVKSEAASVLLQAASQEEVVDSEEDEYPSGWRTSRGKQLDQWVPLVQAWLTTPAIKPREVAAKDWKGFEKFAARFFVSKDGRLYWRENGEGHHRLYIEPERRMAILKGAHDANGHRGHYATLSFLTKRFWWPEVERDTEMFVRTCHLCQVRQKTLVKIPPKVTETPSIFQTVHIDTLHMTPPSNGHGYIVHGRCALTSWMEGKPLRRETAATIGAWLFSDIICRWGCLRRIITDNGKPFIAAVEWLRQKYGITGISISGYNSKANGKIERPHWDVRQSLYKATGGDTNKWYWFFDHVMWADRITVRKRLGCSPFFALTGAEPVTPLDVQEATWLVEPPTGIMSTEDLIAARARALAKHQSHVESVMKRVDAEKRHRVEEYAKANKATIKDWNFKRGDLVLMRNTAVESSLNKKMKPRYLGPMVVVTRNKGGAYILAELDGSVYHSKVGAFRVIPYHPRKSIQVGIGNDSGFDLDEATIQDLANSTEDGNEPYVDYNFEGMPRLKLSDKATEEEG</sequence>
<dbReference type="SUPFAM" id="SSF56672">
    <property type="entry name" value="DNA/RNA polymerases"/>
    <property type="match status" value="1"/>
</dbReference>
<gene>
    <name evidence="5" type="ORF">EST38_g10987</name>
</gene>
<dbReference type="InterPro" id="IPR036397">
    <property type="entry name" value="RNaseH_sf"/>
</dbReference>
<protein>
    <recommendedName>
        <fullName evidence="4">Integrase catalytic domain-containing protein</fullName>
    </recommendedName>
</protein>
<dbReference type="GO" id="GO:0015074">
    <property type="term" value="P:DNA integration"/>
    <property type="evidence" value="ECO:0007669"/>
    <property type="project" value="InterPro"/>
</dbReference>
<feature type="domain" description="Integrase catalytic" evidence="4">
    <location>
        <begin position="585"/>
        <end position="753"/>
    </location>
</feature>
<dbReference type="InterPro" id="IPR041588">
    <property type="entry name" value="Integrase_H2C2"/>
</dbReference>
<dbReference type="PANTHER" id="PTHR37984:SF5">
    <property type="entry name" value="PROTEIN NYNRIN-LIKE"/>
    <property type="match status" value="1"/>
</dbReference>
<dbReference type="InterPro" id="IPR001584">
    <property type="entry name" value="Integrase_cat-core"/>
</dbReference>
<name>A0A4Q2D8T1_9AGAR</name>
<dbReference type="InterPro" id="IPR043502">
    <property type="entry name" value="DNA/RNA_pol_sf"/>
</dbReference>
<dbReference type="GO" id="GO:0003723">
    <property type="term" value="F:RNA binding"/>
    <property type="evidence" value="ECO:0007669"/>
    <property type="project" value="UniProtKB-KW"/>
</dbReference>
<dbReference type="Pfam" id="PF17921">
    <property type="entry name" value="Integrase_H2C2"/>
    <property type="match status" value="1"/>
</dbReference>
<evidence type="ECO:0000256" key="3">
    <source>
        <dbReference type="SAM" id="MobiDB-lite"/>
    </source>
</evidence>
<dbReference type="GO" id="GO:0005634">
    <property type="term" value="C:nucleus"/>
    <property type="evidence" value="ECO:0007669"/>
    <property type="project" value="UniProtKB-ARBA"/>
</dbReference>
<evidence type="ECO:0000256" key="1">
    <source>
        <dbReference type="ARBA" id="ARBA00022884"/>
    </source>
</evidence>
<comment type="caution">
    <text evidence="5">The sequence shown here is derived from an EMBL/GenBank/DDBJ whole genome shotgun (WGS) entry which is preliminary data.</text>
</comment>